<keyword evidence="1" id="KW-1133">Transmembrane helix</keyword>
<proteinExistence type="predicted"/>
<sequence>MASKLAFLHINGAWLQHPELQHSNSRLFPKKINSISGLSGSFSEDSSSSLLSSRLLPLKRTQTFLSPKWLDKNPDATRTLIVKSQLNCPLISPNDQWGTWTALFATGAFGLWSENTKAGSALSGALVSTLIGLAASNLGIISSEAKAYSIVKEFLLPLAVPLLLFRADLRRVIKSTGKLLLAFLLGSGNSAPSSLDGHSNLSVGLTCFRVMILVATTVGTALAYLIVPMRALGQDSWKIAAALMGRHIGGAVNYVAISNALETSESVLAAGLAADNVICAVYFTTLFALASKVPAETSTSPEDVAMGEGSKSDGKLPVLKIATALAVSFAICKLGAYLTKYFGIPGGILPAVTAIVVILATVFPTQFGHLAPSGEAMALILMQVTNHCTKH</sequence>
<reference evidence="2 3" key="1">
    <citation type="journal article" date="2019" name="Genome Biol. Evol.">
        <title>Insights into the evolution of the New World diploid cottons (Gossypium, subgenus Houzingenia) based on genome sequencing.</title>
        <authorList>
            <person name="Grover C.E."/>
            <person name="Arick M.A. 2nd"/>
            <person name="Thrash A."/>
            <person name="Conover J.L."/>
            <person name="Sanders W.S."/>
            <person name="Peterson D.G."/>
            <person name="Frelichowski J.E."/>
            <person name="Scheffler J.A."/>
            <person name="Scheffler B.E."/>
            <person name="Wendel J.F."/>
        </authorList>
    </citation>
    <scope>NUCLEOTIDE SEQUENCE [LARGE SCALE GENOMIC DNA]</scope>
    <source>
        <strain evidence="2">185</strain>
        <tissue evidence="2">Leaf</tissue>
    </source>
</reference>
<dbReference type="Pfam" id="PF05684">
    <property type="entry name" value="DUF819"/>
    <property type="match status" value="2"/>
</dbReference>
<dbReference type="PANTHER" id="PTHR34289">
    <property type="entry name" value="PROTEIN, PUTATIVE (DUF819)-RELATED"/>
    <property type="match status" value="1"/>
</dbReference>
<feature type="transmembrane region" description="Helical" evidence="1">
    <location>
        <begin position="201"/>
        <end position="227"/>
    </location>
</feature>
<evidence type="ECO:0000313" key="3">
    <source>
        <dbReference type="Proteomes" id="UP000593577"/>
    </source>
</evidence>
<dbReference type="EMBL" id="JABFAA010000006">
    <property type="protein sequence ID" value="MBA0683574.1"/>
    <property type="molecule type" value="Genomic_DNA"/>
</dbReference>
<organism evidence="2 3">
    <name type="scientific">Gossypium aridum</name>
    <name type="common">American cotton</name>
    <name type="synonym">Erioxylum aridum</name>
    <dbReference type="NCBI Taxonomy" id="34290"/>
    <lineage>
        <taxon>Eukaryota</taxon>
        <taxon>Viridiplantae</taxon>
        <taxon>Streptophyta</taxon>
        <taxon>Embryophyta</taxon>
        <taxon>Tracheophyta</taxon>
        <taxon>Spermatophyta</taxon>
        <taxon>Magnoliopsida</taxon>
        <taxon>eudicotyledons</taxon>
        <taxon>Gunneridae</taxon>
        <taxon>Pentapetalae</taxon>
        <taxon>rosids</taxon>
        <taxon>malvids</taxon>
        <taxon>Malvales</taxon>
        <taxon>Malvaceae</taxon>
        <taxon>Malvoideae</taxon>
        <taxon>Gossypium</taxon>
    </lineage>
</organism>
<keyword evidence="3" id="KW-1185">Reference proteome</keyword>
<keyword evidence="1" id="KW-0812">Transmembrane</keyword>
<name>A0A7J8X9F9_GOSAI</name>
<comment type="caution">
    <text evidence="2">The sequence shown here is derived from an EMBL/GenBank/DDBJ whole genome shotgun (WGS) entry which is preliminary data.</text>
</comment>
<dbReference type="PANTHER" id="PTHR34289:SF3">
    <property type="entry name" value="PROTEIN, PUTATIVE (DUF819)-RELATED"/>
    <property type="match status" value="1"/>
</dbReference>
<feature type="transmembrane region" description="Helical" evidence="1">
    <location>
        <begin position="344"/>
        <end position="363"/>
    </location>
</feature>
<evidence type="ECO:0000313" key="2">
    <source>
        <dbReference type="EMBL" id="MBA0683574.1"/>
    </source>
</evidence>
<protein>
    <submittedName>
        <fullName evidence="2">Uncharacterized protein</fullName>
    </submittedName>
</protein>
<accession>A0A7J8X9F9</accession>
<keyword evidence="1" id="KW-0472">Membrane</keyword>
<evidence type="ECO:0000256" key="1">
    <source>
        <dbReference type="SAM" id="Phobius"/>
    </source>
</evidence>
<dbReference type="InterPro" id="IPR008537">
    <property type="entry name" value="DUF819"/>
</dbReference>
<gene>
    <name evidence="2" type="ORF">Goari_025220</name>
</gene>
<dbReference type="Proteomes" id="UP000593577">
    <property type="component" value="Unassembled WGS sequence"/>
</dbReference>
<dbReference type="AlphaFoldDB" id="A0A7J8X9F9"/>